<keyword evidence="12" id="KW-1185">Reference proteome</keyword>
<dbReference type="PANTHER" id="PTHR24421">
    <property type="entry name" value="NITRATE/NITRITE SENSOR PROTEIN NARX-RELATED"/>
    <property type="match status" value="1"/>
</dbReference>
<keyword evidence="8 9" id="KW-0472">Membrane</keyword>
<protein>
    <submittedName>
        <fullName evidence="11">Signal transduction histidine kinase</fullName>
    </submittedName>
</protein>
<evidence type="ECO:0000259" key="10">
    <source>
        <dbReference type="SMART" id="SM00387"/>
    </source>
</evidence>
<dbReference type="GO" id="GO:0016301">
    <property type="term" value="F:kinase activity"/>
    <property type="evidence" value="ECO:0007669"/>
    <property type="project" value="UniProtKB-KW"/>
</dbReference>
<dbReference type="Proteomes" id="UP001183817">
    <property type="component" value="Unassembled WGS sequence"/>
</dbReference>
<gene>
    <name evidence="11" type="ORF">J2S64_000118</name>
</gene>
<dbReference type="InterPro" id="IPR036890">
    <property type="entry name" value="HATPase_C_sf"/>
</dbReference>
<evidence type="ECO:0000256" key="4">
    <source>
        <dbReference type="ARBA" id="ARBA00022692"/>
    </source>
</evidence>
<evidence type="ECO:0000313" key="11">
    <source>
        <dbReference type="EMBL" id="MDR7356427.1"/>
    </source>
</evidence>
<dbReference type="Pfam" id="PF02518">
    <property type="entry name" value="HATPase_c"/>
    <property type="match status" value="1"/>
</dbReference>
<evidence type="ECO:0000256" key="7">
    <source>
        <dbReference type="ARBA" id="ARBA00023012"/>
    </source>
</evidence>
<comment type="caution">
    <text evidence="11">The sequence shown here is derived from an EMBL/GenBank/DDBJ whole genome shotgun (WGS) entry which is preliminary data.</text>
</comment>
<evidence type="ECO:0000256" key="3">
    <source>
        <dbReference type="ARBA" id="ARBA00022679"/>
    </source>
</evidence>
<dbReference type="SUPFAM" id="SSF55874">
    <property type="entry name" value="ATPase domain of HSP90 chaperone/DNA topoisomerase II/histidine kinase"/>
    <property type="match status" value="1"/>
</dbReference>
<dbReference type="RefSeq" id="WP_310287222.1">
    <property type="nucleotide sequence ID" value="NZ_BAAAWO010000001.1"/>
</dbReference>
<dbReference type="InterPro" id="IPR050482">
    <property type="entry name" value="Sensor_HK_TwoCompSys"/>
</dbReference>
<organism evidence="11 12">
    <name type="scientific">Paeniglutamicibacter sulfureus</name>
    <dbReference type="NCBI Taxonomy" id="43666"/>
    <lineage>
        <taxon>Bacteria</taxon>
        <taxon>Bacillati</taxon>
        <taxon>Actinomycetota</taxon>
        <taxon>Actinomycetes</taxon>
        <taxon>Micrococcales</taxon>
        <taxon>Micrococcaceae</taxon>
        <taxon>Paeniglutamicibacter</taxon>
    </lineage>
</organism>
<sequence>MRGAVDRTKAKADTSTGTLVEEGSAVRSAIVKFLATGLVVLAVVAIPFSFWVRAVSRDLALEDAVELTQRLADYVISPVLGVVPEEPDPEVLSRIDTRLAPWLADESIVRIKVWSAEGTILYSDRSELAGSKFELEPWARELLAGGPGVATVEVQEEEENQFESGDGELVEVYVASRSAGGVPLLFEVYFDDAVVRGPENQFLLGMIPVLLVAGAVLQGGQLIPGIRLARQVQKHQRERRAILQQAIDAGERERMRLAAALHDDIIQDLAGLAYVLEPLPELGPNIAPGAVLQDTIGKLRGITAELYSSSVTADELPRALGILAERARSQGIRTIVRIDHPLPFDDRQSTMFHRIARESVLNAIKHSEAKNMELHLMRLGRSWDLNVSDDGVGFGSSDRSESDHFGLRLMADFAETAGARLEITSTLDKGTSIRVRVPTNGAFANRSVDA</sequence>
<accession>A0ABU2BCQ0</accession>
<evidence type="ECO:0000313" key="12">
    <source>
        <dbReference type="Proteomes" id="UP001183817"/>
    </source>
</evidence>
<dbReference type="EMBL" id="JAVDYI010000001">
    <property type="protein sequence ID" value="MDR7356427.1"/>
    <property type="molecule type" value="Genomic_DNA"/>
</dbReference>
<keyword evidence="3" id="KW-0808">Transferase</keyword>
<evidence type="ECO:0000256" key="9">
    <source>
        <dbReference type="SAM" id="Phobius"/>
    </source>
</evidence>
<evidence type="ECO:0000256" key="8">
    <source>
        <dbReference type="ARBA" id="ARBA00023136"/>
    </source>
</evidence>
<dbReference type="PANTHER" id="PTHR24421:SF37">
    <property type="entry name" value="SENSOR HISTIDINE KINASE NARS"/>
    <property type="match status" value="1"/>
</dbReference>
<comment type="subcellular location">
    <subcellularLocation>
        <location evidence="1">Cell membrane</location>
        <topology evidence="1">Multi-pass membrane protein</topology>
    </subcellularLocation>
</comment>
<keyword evidence="6 9" id="KW-1133">Transmembrane helix</keyword>
<reference evidence="11 12" key="1">
    <citation type="submission" date="2023-07" db="EMBL/GenBank/DDBJ databases">
        <title>Sequencing the genomes of 1000 actinobacteria strains.</title>
        <authorList>
            <person name="Klenk H.-P."/>
        </authorList>
    </citation>
    <scope>NUCLEOTIDE SEQUENCE [LARGE SCALE GENOMIC DNA]</scope>
    <source>
        <strain evidence="11 12">DSM 20167</strain>
    </source>
</reference>
<feature type="transmembrane region" description="Helical" evidence="9">
    <location>
        <begin position="33"/>
        <end position="52"/>
    </location>
</feature>
<name>A0ABU2BCQ0_9MICC</name>
<dbReference type="Gene3D" id="3.30.565.10">
    <property type="entry name" value="Histidine kinase-like ATPase, C-terminal domain"/>
    <property type="match status" value="1"/>
</dbReference>
<keyword evidence="7" id="KW-0902">Two-component regulatory system</keyword>
<dbReference type="SMART" id="SM00387">
    <property type="entry name" value="HATPase_c"/>
    <property type="match status" value="1"/>
</dbReference>
<dbReference type="CDD" id="cd16917">
    <property type="entry name" value="HATPase_UhpB-NarQ-NarX-like"/>
    <property type="match status" value="1"/>
</dbReference>
<evidence type="ECO:0000256" key="2">
    <source>
        <dbReference type="ARBA" id="ARBA00022475"/>
    </source>
</evidence>
<feature type="domain" description="Histidine kinase/HSP90-like ATPase" evidence="10">
    <location>
        <begin position="347"/>
        <end position="441"/>
    </location>
</feature>
<dbReference type="InterPro" id="IPR003594">
    <property type="entry name" value="HATPase_dom"/>
</dbReference>
<keyword evidence="2" id="KW-1003">Cell membrane</keyword>
<keyword evidence="5 11" id="KW-0418">Kinase</keyword>
<proteinExistence type="predicted"/>
<keyword evidence="4 9" id="KW-0812">Transmembrane</keyword>
<evidence type="ECO:0000256" key="5">
    <source>
        <dbReference type="ARBA" id="ARBA00022777"/>
    </source>
</evidence>
<evidence type="ECO:0000256" key="1">
    <source>
        <dbReference type="ARBA" id="ARBA00004651"/>
    </source>
</evidence>
<evidence type="ECO:0000256" key="6">
    <source>
        <dbReference type="ARBA" id="ARBA00022989"/>
    </source>
</evidence>